<evidence type="ECO:0000256" key="8">
    <source>
        <dbReference type="ARBA" id="ARBA00023239"/>
    </source>
</evidence>
<keyword evidence="4 9" id="KW-0028">Amino-acid biosynthesis</keyword>
<dbReference type="Gene3D" id="3.20.20.70">
    <property type="entry name" value="Aldolase class I"/>
    <property type="match status" value="1"/>
</dbReference>
<evidence type="ECO:0000259" key="10">
    <source>
        <dbReference type="Pfam" id="PF00218"/>
    </source>
</evidence>
<proteinExistence type="inferred from homology"/>
<dbReference type="EMBL" id="MWLE01000083">
    <property type="protein sequence ID" value="OOV34288.1"/>
    <property type="molecule type" value="Genomic_DNA"/>
</dbReference>
<dbReference type="GO" id="GO:0004640">
    <property type="term" value="F:phosphoribosylanthranilate isomerase activity"/>
    <property type="evidence" value="ECO:0007669"/>
    <property type="project" value="TreeGrafter"/>
</dbReference>
<evidence type="ECO:0000256" key="7">
    <source>
        <dbReference type="ARBA" id="ARBA00023141"/>
    </source>
</evidence>
<name>A0A1T1D0L6_9SYNE</name>
<dbReference type="InterPro" id="IPR045186">
    <property type="entry name" value="Indole-3-glycerol_P_synth"/>
</dbReference>
<comment type="similarity">
    <text evidence="3 9">Belongs to the TrpC family.</text>
</comment>
<accession>A0A1T1D0L6</accession>
<dbReference type="FunFam" id="3.20.20.70:FF:000024">
    <property type="entry name" value="Indole-3-glycerol phosphate synthase"/>
    <property type="match status" value="1"/>
</dbReference>
<sequence>MQIRRRPPNPLVRVAHLTYTTPHPESEPRHILEKIVWAKGEELEQARQRVPLQELQQQVEHLPPTRGFRRALQQAPEPPAVIAEIKKASPSRGVIRENFDPVALAQAYAAAGASCISVLTDQQFFQGSFAALGAVREAVPLPLLCKDFILSPYQLFQARAAGADAVLLIAAILSDQDIRYLHNVARQLGLDCLVEVHDADEMERGLALGMDLIGINNRDLTTFTTDLAVTRRLATVYRQALDRGDTLLVSESGLREHKDLEQVAAAGAQAVLVGEAFMRQPDVAAALRTFRGLASQRSALSQQQQAIP</sequence>
<keyword evidence="6 9" id="KW-0822">Tryptophan biosynthesis</keyword>
<evidence type="ECO:0000256" key="3">
    <source>
        <dbReference type="ARBA" id="ARBA00008737"/>
    </source>
</evidence>
<evidence type="ECO:0000256" key="5">
    <source>
        <dbReference type="ARBA" id="ARBA00022793"/>
    </source>
</evidence>
<dbReference type="InterPro" id="IPR013798">
    <property type="entry name" value="Indole-3-glycerol_P_synth_dom"/>
</dbReference>
<comment type="pathway">
    <text evidence="2 9">Amino-acid biosynthesis; L-tryptophan biosynthesis; L-tryptophan from chorismate: step 4/5.</text>
</comment>
<dbReference type="PANTHER" id="PTHR22854:SF2">
    <property type="entry name" value="INDOLE-3-GLYCEROL-PHOSPHATE SYNTHASE"/>
    <property type="match status" value="1"/>
</dbReference>
<comment type="caution">
    <text evidence="11">The sequence shown here is derived from an EMBL/GenBank/DDBJ whole genome shotgun (WGS) entry which is preliminary data.</text>
</comment>
<dbReference type="InterPro" id="IPR011060">
    <property type="entry name" value="RibuloseP-bd_barrel"/>
</dbReference>
<gene>
    <name evidence="9" type="primary">trpC</name>
    <name evidence="11" type="ORF">BV53_06020</name>
</gene>
<reference evidence="11 12" key="1">
    <citation type="submission" date="2017-02" db="EMBL/GenBank/DDBJ databases">
        <title>Draft Genome Sequences of 'Candidatus Synechococcus spongiarum', Cyanobacterial Symbionts of the Mediterranean Sponge Aplysina aerophoba from two locations.</title>
        <authorList>
            <person name="Slaby B.M."/>
            <person name="Hentschel U."/>
        </authorList>
    </citation>
    <scope>NUCLEOTIDE SEQUENCE [LARGE SCALE GENOMIC DNA]</scope>
    <source>
        <strain evidence="11">LMB bulk15N</strain>
    </source>
</reference>
<evidence type="ECO:0000256" key="9">
    <source>
        <dbReference type="HAMAP-Rule" id="MF_00134"/>
    </source>
</evidence>
<evidence type="ECO:0000256" key="2">
    <source>
        <dbReference type="ARBA" id="ARBA00004696"/>
    </source>
</evidence>
<evidence type="ECO:0000256" key="6">
    <source>
        <dbReference type="ARBA" id="ARBA00022822"/>
    </source>
</evidence>
<dbReference type="PROSITE" id="PS00614">
    <property type="entry name" value="IGPS"/>
    <property type="match status" value="1"/>
</dbReference>
<dbReference type="GO" id="GO:0000162">
    <property type="term" value="P:L-tryptophan biosynthetic process"/>
    <property type="evidence" value="ECO:0007669"/>
    <property type="project" value="UniProtKB-UniRule"/>
</dbReference>
<dbReference type="OrthoDB" id="9804217at2"/>
<dbReference type="InterPro" id="IPR013785">
    <property type="entry name" value="Aldolase_TIM"/>
</dbReference>
<dbReference type="NCBIfam" id="NF001377">
    <property type="entry name" value="PRK00278.2-4"/>
    <property type="match status" value="1"/>
</dbReference>
<protein>
    <recommendedName>
        <fullName evidence="9">Indole-3-glycerol phosphate synthase</fullName>
        <shortName evidence="9">IGPS</shortName>
        <ecNumber evidence="9">4.1.1.48</ecNumber>
    </recommendedName>
</protein>
<evidence type="ECO:0000313" key="11">
    <source>
        <dbReference type="EMBL" id="OOV34288.1"/>
    </source>
</evidence>
<dbReference type="HAMAP" id="MF_00134_B">
    <property type="entry name" value="IGPS_B"/>
    <property type="match status" value="1"/>
</dbReference>
<evidence type="ECO:0000256" key="4">
    <source>
        <dbReference type="ARBA" id="ARBA00022605"/>
    </source>
</evidence>
<keyword evidence="8 9" id="KW-0456">Lyase</keyword>
<dbReference type="CDD" id="cd00331">
    <property type="entry name" value="IGPS"/>
    <property type="match status" value="1"/>
</dbReference>
<evidence type="ECO:0000313" key="12">
    <source>
        <dbReference type="Proteomes" id="UP000242590"/>
    </source>
</evidence>
<dbReference type="RefSeq" id="WP_078232436.1">
    <property type="nucleotide sequence ID" value="NZ_MWLE01000083.1"/>
</dbReference>
<dbReference type="EC" id="4.1.1.48" evidence="9"/>
<feature type="domain" description="Indole-3-glycerol phosphate synthase" evidence="10">
    <location>
        <begin position="32"/>
        <end position="289"/>
    </location>
</feature>
<comment type="catalytic activity">
    <reaction evidence="1 9">
        <text>1-(2-carboxyphenylamino)-1-deoxy-D-ribulose 5-phosphate + H(+) = (1S,2R)-1-C-(indol-3-yl)glycerol 3-phosphate + CO2 + H2O</text>
        <dbReference type="Rhea" id="RHEA:23476"/>
        <dbReference type="ChEBI" id="CHEBI:15377"/>
        <dbReference type="ChEBI" id="CHEBI:15378"/>
        <dbReference type="ChEBI" id="CHEBI:16526"/>
        <dbReference type="ChEBI" id="CHEBI:58613"/>
        <dbReference type="ChEBI" id="CHEBI:58866"/>
        <dbReference type="EC" id="4.1.1.48"/>
    </reaction>
</comment>
<dbReference type="PANTHER" id="PTHR22854">
    <property type="entry name" value="TRYPTOPHAN BIOSYNTHESIS PROTEIN"/>
    <property type="match status" value="1"/>
</dbReference>
<dbReference type="GO" id="GO:0004425">
    <property type="term" value="F:indole-3-glycerol-phosphate synthase activity"/>
    <property type="evidence" value="ECO:0007669"/>
    <property type="project" value="UniProtKB-UniRule"/>
</dbReference>
<dbReference type="SUPFAM" id="SSF51366">
    <property type="entry name" value="Ribulose-phoshate binding barrel"/>
    <property type="match status" value="1"/>
</dbReference>
<organism evidence="11 12">
    <name type="scientific">Candidatus Synechococcus spongiarum LMB bulk15N</name>
    <dbReference type="NCBI Taxonomy" id="1943583"/>
    <lineage>
        <taxon>Bacteria</taxon>
        <taxon>Bacillati</taxon>
        <taxon>Cyanobacteriota</taxon>
        <taxon>Cyanophyceae</taxon>
        <taxon>Synechococcales</taxon>
        <taxon>Synechococcaceae</taxon>
        <taxon>Synechococcus</taxon>
    </lineage>
</organism>
<dbReference type="Pfam" id="PF00218">
    <property type="entry name" value="IGPS"/>
    <property type="match status" value="1"/>
</dbReference>
<dbReference type="NCBIfam" id="NF001372">
    <property type="entry name" value="PRK00278.1-4"/>
    <property type="match status" value="1"/>
</dbReference>
<dbReference type="InterPro" id="IPR001468">
    <property type="entry name" value="Indole-3-GlycerolPSynthase_CS"/>
</dbReference>
<dbReference type="Proteomes" id="UP000242590">
    <property type="component" value="Unassembled WGS sequence"/>
</dbReference>
<keyword evidence="7 9" id="KW-0057">Aromatic amino acid biosynthesis</keyword>
<keyword evidence="5 9" id="KW-0210">Decarboxylase</keyword>
<dbReference type="AlphaFoldDB" id="A0A1T1D0L6"/>
<evidence type="ECO:0000256" key="1">
    <source>
        <dbReference type="ARBA" id="ARBA00001633"/>
    </source>
</evidence>
<dbReference type="UniPathway" id="UPA00035">
    <property type="reaction ID" value="UER00043"/>
</dbReference>